<keyword evidence="8" id="KW-1185">Reference proteome</keyword>
<proteinExistence type="predicted"/>
<evidence type="ECO:0000313" key="7">
    <source>
        <dbReference type="EMBL" id="OWA50870.1"/>
    </source>
</evidence>
<dbReference type="Pfam" id="PF01094">
    <property type="entry name" value="ANF_receptor"/>
    <property type="match status" value="1"/>
</dbReference>
<evidence type="ECO:0000256" key="5">
    <source>
        <dbReference type="SAM" id="Phobius"/>
    </source>
</evidence>
<dbReference type="AlphaFoldDB" id="A0A9X6RKC9"/>
<dbReference type="InterPro" id="IPR028082">
    <property type="entry name" value="Peripla_BP_I"/>
</dbReference>
<comment type="caution">
    <text evidence="7">The sequence shown here is derived from an EMBL/GenBank/DDBJ whole genome shotgun (WGS) entry which is preliminary data.</text>
</comment>
<comment type="subcellular location">
    <subcellularLocation>
        <location evidence="1">Membrane</location>
    </subcellularLocation>
</comment>
<dbReference type="GO" id="GO:0016020">
    <property type="term" value="C:membrane"/>
    <property type="evidence" value="ECO:0007669"/>
    <property type="project" value="UniProtKB-SubCell"/>
</dbReference>
<dbReference type="InterPro" id="IPR001828">
    <property type="entry name" value="ANF_lig-bd_rcpt"/>
</dbReference>
<organism evidence="7 8">
    <name type="scientific">Hypsibius exemplaris</name>
    <name type="common">Freshwater tardigrade</name>
    <dbReference type="NCBI Taxonomy" id="2072580"/>
    <lineage>
        <taxon>Eukaryota</taxon>
        <taxon>Metazoa</taxon>
        <taxon>Ecdysozoa</taxon>
        <taxon>Tardigrada</taxon>
        <taxon>Eutardigrada</taxon>
        <taxon>Parachela</taxon>
        <taxon>Hypsibioidea</taxon>
        <taxon>Hypsibiidae</taxon>
        <taxon>Hypsibius</taxon>
    </lineage>
</organism>
<reference evidence="8" key="1">
    <citation type="submission" date="2017-01" db="EMBL/GenBank/DDBJ databases">
        <title>Comparative genomics of anhydrobiosis in the tardigrade Hypsibius dujardini.</title>
        <authorList>
            <person name="Yoshida Y."/>
            <person name="Koutsovoulos G."/>
            <person name="Laetsch D."/>
            <person name="Stevens L."/>
            <person name="Kumar S."/>
            <person name="Horikawa D."/>
            <person name="Ishino K."/>
            <person name="Komine S."/>
            <person name="Tomita M."/>
            <person name="Blaxter M."/>
            <person name="Arakawa K."/>
        </authorList>
    </citation>
    <scope>NUCLEOTIDE SEQUENCE [LARGE SCALE GENOMIC DNA]</scope>
    <source>
        <strain evidence="8">Z151</strain>
    </source>
</reference>
<dbReference type="OrthoDB" id="10065302at2759"/>
<evidence type="ECO:0000256" key="1">
    <source>
        <dbReference type="ARBA" id="ARBA00004370"/>
    </source>
</evidence>
<feature type="domain" description="Receptor ligand binding region" evidence="6">
    <location>
        <begin position="2"/>
        <end position="146"/>
    </location>
</feature>
<evidence type="ECO:0000259" key="6">
    <source>
        <dbReference type="Pfam" id="PF01094"/>
    </source>
</evidence>
<evidence type="ECO:0000313" key="8">
    <source>
        <dbReference type="Proteomes" id="UP000192578"/>
    </source>
</evidence>
<accession>A0A9X6RKC9</accession>
<dbReference type="SUPFAM" id="SSF53822">
    <property type="entry name" value="Periplasmic binding protein-like I"/>
    <property type="match status" value="1"/>
</dbReference>
<sequence length="439" mass="49410">MRLLAEWNMLMITTVGSDGALLSNKAISPTWVSTCSVNMGPISTMAKNVLSHFKWNNAVLLHDLSSVAGYVMARNSLLGMAKLDLISINSSKSTNFTAELQHFKSISRILIIMCHGDILRKIMLQAYGFNMTNGEYVYIPVMWFSFGKMMPPYTWNYNDSDDVAAREAFRSVLLISSVEDIFYLPPEASREVLNTPYRAPWNQIYPASEYPIAWQGSTIAAFQILGLLLNQTLNAESSFGFGSAGRQLARKFFNQTFNLGYLAVQFSQYGERLMPEILRDMDPETGMMKPVMRQSARDTSELQVILPIDWGRPKWFDSAEAPPDTPTCGFNGDRCIKNIYSGAEFWGPIVGVALLICCILLIVWAWLKAFRSSYTDITDVWLDRGSLRPSRIDRLRGLRAVSTNVIAYSLTRSWVIDGKPRDPVVLDSNLRMIGSNLFS</sequence>
<gene>
    <name evidence="7" type="ORF">BV898_15373</name>
</gene>
<name>A0A9X6RKC9_HYPEX</name>
<keyword evidence="2 5" id="KW-0812">Transmembrane</keyword>
<keyword evidence="4 5" id="KW-0472">Membrane</keyword>
<keyword evidence="3 5" id="KW-1133">Transmembrane helix</keyword>
<evidence type="ECO:0000256" key="2">
    <source>
        <dbReference type="ARBA" id="ARBA00022692"/>
    </source>
</evidence>
<dbReference type="Gene3D" id="3.40.50.2300">
    <property type="match status" value="1"/>
</dbReference>
<protein>
    <recommendedName>
        <fullName evidence="6">Receptor ligand binding region domain-containing protein</fullName>
    </recommendedName>
</protein>
<evidence type="ECO:0000256" key="4">
    <source>
        <dbReference type="ARBA" id="ARBA00023136"/>
    </source>
</evidence>
<dbReference type="Proteomes" id="UP000192578">
    <property type="component" value="Unassembled WGS sequence"/>
</dbReference>
<dbReference type="EMBL" id="MTYJ01000206">
    <property type="protein sequence ID" value="OWA50870.1"/>
    <property type="molecule type" value="Genomic_DNA"/>
</dbReference>
<evidence type="ECO:0000256" key="3">
    <source>
        <dbReference type="ARBA" id="ARBA00022989"/>
    </source>
</evidence>
<feature type="transmembrane region" description="Helical" evidence="5">
    <location>
        <begin position="345"/>
        <end position="367"/>
    </location>
</feature>